<evidence type="ECO:0000313" key="2">
    <source>
        <dbReference type="EMBL" id="OIW28241.1"/>
    </source>
</evidence>
<dbReference type="EMBL" id="KV875098">
    <property type="protein sequence ID" value="OIW28241.1"/>
    <property type="molecule type" value="Genomic_DNA"/>
</dbReference>
<name>A0A1J7J4M3_9PEZI</name>
<keyword evidence="3" id="KW-1185">Reference proteome</keyword>
<dbReference type="Proteomes" id="UP000182658">
    <property type="component" value="Unassembled WGS sequence"/>
</dbReference>
<organism evidence="2 3">
    <name type="scientific">Coniochaeta ligniaria NRRL 30616</name>
    <dbReference type="NCBI Taxonomy" id="1408157"/>
    <lineage>
        <taxon>Eukaryota</taxon>
        <taxon>Fungi</taxon>
        <taxon>Dikarya</taxon>
        <taxon>Ascomycota</taxon>
        <taxon>Pezizomycotina</taxon>
        <taxon>Sordariomycetes</taxon>
        <taxon>Sordariomycetidae</taxon>
        <taxon>Coniochaetales</taxon>
        <taxon>Coniochaetaceae</taxon>
        <taxon>Coniochaeta</taxon>
    </lineage>
</organism>
<protein>
    <recommendedName>
        <fullName evidence="1">DUF6546 domain-containing protein</fullName>
    </recommendedName>
</protein>
<dbReference type="InParanoid" id="A0A1J7J4M3"/>
<accession>A0A1J7J4M3</accession>
<sequence>MALWPSLPAELRLEIFELLAQDRLAHFHFGSYAVVSHEWLAFFEPKNFRRLSLRLPCLDDLDRMVNIRQREFVEHIRLDIGVERYNCQSCGTGKSESCAAINSDVARRAILKLFSILSTWEPNRGGRGLKLEISAYSPKDSQLLGPKHGWLDGHDISTSWSLETTLPEVQAVTKFVIHPHCRRHFCASYLGLLLDKLPRLECLVYEPWYPLLYDSGYKTLIEAHLPKGLRALTVFELDPDHLVFEYPDPGHLKFLRRLMAGRAPVQDATALGAAFACRSLELEHLDVTFNVDAEQFFDAREPLWTWDNLRSLVLTSQLLTPMAEPLEINGMLENAAAAALCMPKLETMYVWNGAKREACAFVYYQTYETGHPTIIWRGTWNHGFVPRVIQAWEGVASKRNRSKLRLQTQYLDPDDVDSRAMSMLDLPCGVVRW</sequence>
<dbReference type="OrthoDB" id="4802432at2759"/>
<gene>
    <name evidence="2" type="ORF">CONLIGDRAFT_644443</name>
</gene>
<dbReference type="AlphaFoldDB" id="A0A1J7J4M3"/>
<dbReference type="Pfam" id="PF20183">
    <property type="entry name" value="DUF6546"/>
    <property type="match status" value="1"/>
</dbReference>
<reference evidence="2 3" key="1">
    <citation type="submission" date="2016-10" db="EMBL/GenBank/DDBJ databases">
        <title>Draft genome sequence of Coniochaeta ligniaria NRRL30616, a lignocellulolytic fungus for bioabatement of inhibitors in plant biomass hydrolysates.</title>
        <authorList>
            <consortium name="DOE Joint Genome Institute"/>
            <person name="Jimenez D.J."/>
            <person name="Hector R.E."/>
            <person name="Riley R."/>
            <person name="Sun H."/>
            <person name="Grigoriev I.V."/>
            <person name="Van Elsas J.D."/>
            <person name="Nichols N.N."/>
        </authorList>
    </citation>
    <scope>NUCLEOTIDE SEQUENCE [LARGE SCALE GENOMIC DNA]</scope>
    <source>
        <strain evidence="2 3">NRRL 30616</strain>
    </source>
</reference>
<proteinExistence type="predicted"/>
<dbReference type="InterPro" id="IPR046676">
    <property type="entry name" value="DUF6546"/>
</dbReference>
<feature type="domain" description="DUF6546" evidence="1">
    <location>
        <begin position="225"/>
        <end position="432"/>
    </location>
</feature>
<evidence type="ECO:0000313" key="3">
    <source>
        <dbReference type="Proteomes" id="UP000182658"/>
    </source>
</evidence>
<dbReference type="STRING" id="1408157.A0A1J7J4M3"/>
<evidence type="ECO:0000259" key="1">
    <source>
        <dbReference type="Pfam" id="PF20183"/>
    </source>
</evidence>